<evidence type="ECO:0000313" key="3">
    <source>
        <dbReference type="Proteomes" id="UP000738349"/>
    </source>
</evidence>
<keyword evidence="3" id="KW-1185">Reference proteome</keyword>
<dbReference type="Proteomes" id="UP000738349">
    <property type="component" value="Unassembled WGS sequence"/>
</dbReference>
<evidence type="ECO:0000256" key="1">
    <source>
        <dbReference type="SAM" id="SignalP"/>
    </source>
</evidence>
<reference evidence="2" key="1">
    <citation type="journal article" date="2021" name="Nat. Commun.">
        <title>Genetic determinants of endophytism in the Arabidopsis root mycobiome.</title>
        <authorList>
            <person name="Mesny F."/>
            <person name="Miyauchi S."/>
            <person name="Thiergart T."/>
            <person name="Pickel B."/>
            <person name="Atanasova L."/>
            <person name="Karlsson M."/>
            <person name="Huettel B."/>
            <person name="Barry K.W."/>
            <person name="Haridas S."/>
            <person name="Chen C."/>
            <person name="Bauer D."/>
            <person name="Andreopoulos W."/>
            <person name="Pangilinan J."/>
            <person name="LaButti K."/>
            <person name="Riley R."/>
            <person name="Lipzen A."/>
            <person name="Clum A."/>
            <person name="Drula E."/>
            <person name="Henrissat B."/>
            <person name="Kohler A."/>
            <person name="Grigoriev I.V."/>
            <person name="Martin F.M."/>
            <person name="Hacquard S."/>
        </authorList>
    </citation>
    <scope>NUCLEOTIDE SEQUENCE</scope>
    <source>
        <strain evidence="2">MPI-CAGE-AT-0147</strain>
    </source>
</reference>
<organism evidence="2 3">
    <name type="scientific">Dactylonectria macrodidyma</name>
    <dbReference type="NCBI Taxonomy" id="307937"/>
    <lineage>
        <taxon>Eukaryota</taxon>
        <taxon>Fungi</taxon>
        <taxon>Dikarya</taxon>
        <taxon>Ascomycota</taxon>
        <taxon>Pezizomycotina</taxon>
        <taxon>Sordariomycetes</taxon>
        <taxon>Hypocreomycetidae</taxon>
        <taxon>Hypocreales</taxon>
        <taxon>Nectriaceae</taxon>
        <taxon>Dactylonectria</taxon>
    </lineage>
</organism>
<protein>
    <submittedName>
        <fullName evidence="2">Uncharacterized protein</fullName>
    </submittedName>
</protein>
<evidence type="ECO:0000313" key="2">
    <source>
        <dbReference type="EMBL" id="KAH7161281.1"/>
    </source>
</evidence>
<dbReference type="AlphaFoldDB" id="A0A9P9FGB8"/>
<feature type="chain" id="PRO_5040236010" evidence="1">
    <location>
        <begin position="19"/>
        <end position="96"/>
    </location>
</feature>
<gene>
    <name evidence="2" type="ORF">EDB81DRAFT_784321</name>
</gene>
<feature type="signal peptide" evidence="1">
    <location>
        <begin position="1"/>
        <end position="18"/>
    </location>
</feature>
<proteinExistence type="predicted"/>
<keyword evidence="1" id="KW-0732">Signal</keyword>
<accession>A0A9P9FGB8</accession>
<dbReference type="EMBL" id="JAGMUV010000004">
    <property type="protein sequence ID" value="KAH7161281.1"/>
    <property type="molecule type" value="Genomic_DNA"/>
</dbReference>
<comment type="caution">
    <text evidence="2">The sequence shown here is derived from an EMBL/GenBank/DDBJ whole genome shotgun (WGS) entry which is preliminary data.</text>
</comment>
<name>A0A9P9FGB8_9HYPO</name>
<sequence>MSLYGFTLLAWRLTITVGIGRKEGNRRGIVGGIHSLHRHAWIQPETALSNVFSMYGTILSGWEIWRLGTKLARQHLHGVYLAFSLERELATRRTIR</sequence>